<accession>A0AAD7VYP0</accession>
<reference evidence="1" key="1">
    <citation type="journal article" date="2023" name="Science">
        <title>Genome structures resolve the early diversification of teleost fishes.</title>
        <authorList>
            <person name="Parey E."/>
            <person name="Louis A."/>
            <person name="Montfort J."/>
            <person name="Bouchez O."/>
            <person name="Roques C."/>
            <person name="Iampietro C."/>
            <person name="Lluch J."/>
            <person name="Castinel A."/>
            <person name="Donnadieu C."/>
            <person name="Desvignes T."/>
            <person name="Floi Bucao C."/>
            <person name="Jouanno E."/>
            <person name="Wen M."/>
            <person name="Mejri S."/>
            <person name="Dirks R."/>
            <person name="Jansen H."/>
            <person name="Henkel C."/>
            <person name="Chen W.J."/>
            <person name="Zahm M."/>
            <person name="Cabau C."/>
            <person name="Klopp C."/>
            <person name="Thompson A.W."/>
            <person name="Robinson-Rechavi M."/>
            <person name="Braasch I."/>
            <person name="Lecointre G."/>
            <person name="Bobe J."/>
            <person name="Postlethwait J.H."/>
            <person name="Berthelot C."/>
            <person name="Roest Crollius H."/>
            <person name="Guiguen Y."/>
        </authorList>
    </citation>
    <scope>NUCLEOTIDE SEQUENCE</scope>
    <source>
        <strain evidence="1">NC1722</strain>
    </source>
</reference>
<dbReference type="Proteomes" id="UP001221898">
    <property type="component" value="Unassembled WGS sequence"/>
</dbReference>
<evidence type="ECO:0000313" key="2">
    <source>
        <dbReference type="Proteomes" id="UP001221898"/>
    </source>
</evidence>
<name>A0AAD7VYP0_9TELE</name>
<keyword evidence="2" id="KW-1185">Reference proteome</keyword>
<organism evidence="1 2">
    <name type="scientific">Aldrovandia affinis</name>
    <dbReference type="NCBI Taxonomy" id="143900"/>
    <lineage>
        <taxon>Eukaryota</taxon>
        <taxon>Metazoa</taxon>
        <taxon>Chordata</taxon>
        <taxon>Craniata</taxon>
        <taxon>Vertebrata</taxon>
        <taxon>Euteleostomi</taxon>
        <taxon>Actinopterygii</taxon>
        <taxon>Neopterygii</taxon>
        <taxon>Teleostei</taxon>
        <taxon>Notacanthiformes</taxon>
        <taxon>Halosauridae</taxon>
        <taxon>Aldrovandia</taxon>
    </lineage>
</organism>
<evidence type="ECO:0000313" key="1">
    <source>
        <dbReference type="EMBL" id="KAJ8361968.1"/>
    </source>
</evidence>
<gene>
    <name evidence="1" type="ORF">AAFF_G00409040</name>
</gene>
<proteinExistence type="predicted"/>
<dbReference type="AlphaFoldDB" id="A0AAD7VYP0"/>
<comment type="caution">
    <text evidence="1">The sequence shown here is derived from an EMBL/GenBank/DDBJ whole genome shotgun (WGS) entry which is preliminary data.</text>
</comment>
<dbReference type="EMBL" id="JAINUG010000811">
    <property type="protein sequence ID" value="KAJ8361968.1"/>
    <property type="molecule type" value="Genomic_DNA"/>
</dbReference>
<sequence length="123" mass="13465">MCLEARTLKAAALKTSANGCWLTTAAADRSRCRKSSGAGCLKEEKKGYMTEGPGALIRPGDRVLLRNHRPRGRNKIQDKWEADPYLVVGQNQDNLPVFTVKPESGGPTKVAREEVRAFPRVSG</sequence>
<protein>
    <submittedName>
        <fullName evidence="1">Uncharacterized protein</fullName>
    </submittedName>
</protein>